<protein>
    <submittedName>
        <fullName evidence="1">Uncharacterized protein</fullName>
    </submittedName>
</protein>
<dbReference type="Proteomes" id="UP000642748">
    <property type="component" value="Unassembled WGS sequence"/>
</dbReference>
<proteinExistence type="predicted"/>
<sequence>MNTNARLIPKVREGTIIDLPAGDRVWYKDAPLRMQVTRVRDDLICPHDTEYGLVWVEGFELADGHPVQRWQELVDIDVLSRVAPEASGDRPVERRSGPTLD</sequence>
<dbReference type="EMBL" id="BONZ01000122">
    <property type="protein sequence ID" value="GIH21288.1"/>
    <property type="molecule type" value="Genomic_DNA"/>
</dbReference>
<keyword evidence="2" id="KW-1185">Reference proteome</keyword>
<dbReference type="AlphaFoldDB" id="A0A8J3R2K0"/>
<accession>A0A8J3R2K0</accession>
<organism evidence="1 2">
    <name type="scientific">Rugosimonospora africana</name>
    <dbReference type="NCBI Taxonomy" id="556532"/>
    <lineage>
        <taxon>Bacteria</taxon>
        <taxon>Bacillati</taxon>
        <taxon>Actinomycetota</taxon>
        <taxon>Actinomycetes</taxon>
        <taxon>Micromonosporales</taxon>
        <taxon>Micromonosporaceae</taxon>
        <taxon>Rugosimonospora</taxon>
    </lineage>
</organism>
<comment type="caution">
    <text evidence="1">The sequence shown here is derived from an EMBL/GenBank/DDBJ whole genome shotgun (WGS) entry which is preliminary data.</text>
</comment>
<gene>
    <name evidence="1" type="ORF">Raf01_94600</name>
</gene>
<evidence type="ECO:0000313" key="2">
    <source>
        <dbReference type="Proteomes" id="UP000642748"/>
    </source>
</evidence>
<dbReference type="RefSeq" id="WP_203924669.1">
    <property type="nucleotide sequence ID" value="NZ_BONZ01000122.1"/>
</dbReference>
<reference evidence="1" key="1">
    <citation type="submission" date="2021-01" db="EMBL/GenBank/DDBJ databases">
        <title>Whole genome shotgun sequence of Rugosimonospora africana NBRC 104875.</title>
        <authorList>
            <person name="Komaki H."/>
            <person name="Tamura T."/>
        </authorList>
    </citation>
    <scope>NUCLEOTIDE SEQUENCE</scope>
    <source>
        <strain evidence="1">NBRC 104875</strain>
    </source>
</reference>
<name>A0A8J3R2K0_9ACTN</name>
<evidence type="ECO:0000313" key="1">
    <source>
        <dbReference type="EMBL" id="GIH21288.1"/>
    </source>
</evidence>